<keyword evidence="2" id="KW-0489">Methyltransferase</keyword>
<sequence>MPDGPSDGRYTHGHHESVLRSHRWRTAHNSAAYLLERLTPGDSVLDIGCGPGTITADLAALVAPGHVVALDRSPDIVDEAVALASDRGLDNVTGHVGDVHSIEFPDAHLDVVHAHQVLQHVADPVAALTEMARVVRPGGVVAARDADYGAMGWYPADPRLDRWMATYQSVARRNGGEPDAGRRLLAWANRAGLPNPVASASTWCFSTLEDRRWWGGLWADRMLHSTLAAQAVELGIAGADELAEYGAAFREWAEHPDGWFLVPHGEILATPAE</sequence>
<dbReference type="GO" id="GO:0008168">
    <property type="term" value="F:methyltransferase activity"/>
    <property type="evidence" value="ECO:0007669"/>
    <property type="project" value="UniProtKB-KW"/>
</dbReference>
<protein>
    <submittedName>
        <fullName evidence="2">Methyltransferase domain-containing protein</fullName>
    </submittedName>
</protein>
<dbReference type="PANTHER" id="PTHR43861:SF1">
    <property type="entry name" value="TRANS-ACONITATE 2-METHYLTRANSFERASE"/>
    <property type="match status" value="1"/>
</dbReference>
<accession>A0A936NDX0</accession>
<dbReference type="AlphaFoldDB" id="A0A936NDX0"/>
<dbReference type="PANTHER" id="PTHR43861">
    <property type="entry name" value="TRANS-ACONITATE 2-METHYLTRANSFERASE-RELATED"/>
    <property type="match status" value="1"/>
</dbReference>
<dbReference type="SUPFAM" id="SSF53335">
    <property type="entry name" value="S-adenosyl-L-methionine-dependent methyltransferases"/>
    <property type="match status" value="1"/>
</dbReference>
<proteinExistence type="predicted"/>
<feature type="domain" description="Methyltransferase" evidence="1">
    <location>
        <begin position="39"/>
        <end position="158"/>
    </location>
</feature>
<dbReference type="EMBL" id="JADJZA010000009">
    <property type="protein sequence ID" value="MBK9298533.1"/>
    <property type="molecule type" value="Genomic_DNA"/>
</dbReference>
<dbReference type="Gene3D" id="3.40.50.150">
    <property type="entry name" value="Vaccinia Virus protein VP39"/>
    <property type="match status" value="1"/>
</dbReference>
<evidence type="ECO:0000313" key="2">
    <source>
        <dbReference type="EMBL" id="MBK9298533.1"/>
    </source>
</evidence>
<dbReference type="Proteomes" id="UP000727993">
    <property type="component" value="Unassembled WGS sequence"/>
</dbReference>
<evidence type="ECO:0000313" key="3">
    <source>
        <dbReference type="Proteomes" id="UP000727993"/>
    </source>
</evidence>
<name>A0A936NDX0_9ACTN</name>
<comment type="caution">
    <text evidence="2">The sequence shown here is derived from an EMBL/GenBank/DDBJ whole genome shotgun (WGS) entry which is preliminary data.</text>
</comment>
<reference evidence="2 3" key="1">
    <citation type="submission" date="2020-10" db="EMBL/GenBank/DDBJ databases">
        <title>Connecting structure to function with the recovery of over 1000 high-quality activated sludge metagenome-assembled genomes encoding full-length rRNA genes using long-read sequencing.</title>
        <authorList>
            <person name="Singleton C.M."/>
            <person name="Petriglieri F."/>
            <person name="Kristensen J.M."/>
            <person name="Kirkegaard R.H."/>
            <person name="Michaelsen T.Y."/>
            <person name="Andersen M.H."/>
            <person name="Karst S.M."/>
            <person name="Dueholm M.S."/>
            <person name="Nielsen P.H."/>
            <person name="Albertsen M."/>
        </authorList>
    </citation>
    <scope>NUCLEOTIDE SEQUENCE [LARGE SCALE GENOMIC DNA]</scope>
    <source>
        <strain evidence="2">Lyne_18-Q3-R50-59_MAXAC.006</strain>
    </source>
</reference>
<organism evidence="2 3">
    <name type="scientific">Candidatus Neomicrothrix subdominans</name>
    <dbReference type="NCBI Taxonomy" id="2954438"/>
    <lineage>
        <taxon>Bacteria</taxon>
        <taxon>Bacillati</taxon>
        <taxon>Actinomycetota</taxon>
        <taxon>Acidimicrobiia</taxon>
        <taxon>Acidimicrobiales</taxon>
        <taxon>Microthrixaceae</taxon>
        <taxon>Candidatus Neomicrothrix</taxon>
    </lineage>
</organism>
<keyword evidence="2" id="KW-0808">Transferase</keyword>
<dbReference type="GO" id="GO:0032259">
    <property type="term" value="P:methylation"/>
    <property type="evidence" value="ECO:0007669"/>
    <property type="project" value="UniProtKB-KW"/>
</dbReference>
<dbReference type="InterPro" id="IPR025714">
    <property type="entry name" value="Methyltranfer_dom"/>
</dbReference>
<dbReference type="Pfam" id="PF13847">
    <property type="entry name" value="Methyltransf_31"/>
    <property type="match status" value="1"/>
</dbReference>
<evidence type="ECO:0000259" key="1">
    <source>
        <dbReference type="Pfam" id="PF13847"/>
    </source>
</evidence>
<dbReference type="InterPro" id="IPR029063">
    <property type="entry name" value="SAM-dependent_MTases_sf"/>
</dbReference>
<dbReference type="CDD" id="cd02440">
    <property type="entry name" value="AdoMet_MTases"/>
    <property type="match status" value="1"/>
</dbReference>
<gene>
    <name evidence="2" type="ORF">IPN02_17240</name>
</gene>